<keyword evidence="3" id="KW-1185">Reference proteome</keyword>
<feature type="compositionally biased region" description="Basic and acidic residues" evidence="1">
    <location>
        <begin position="113"/>
        <end position="129"/>
    </location>
</feature>
<comment type="caution">
    <text evidence="2">The sequence shown here is derived from an EMBL/GenBank/DDBJ whole genome shotgun (WGS) entry which is preliminary data.</text>
</comment>
<dbReference type="AlphaFoldDB" id="A0A023BBR8"/>
<protein>
    <submittedName>
        <fullName evidence="2">Uncharacterized protein</fullName>
    </submittedName>
</protein>
<evidence type="ECO:0000313" key="2">
    <source>
        <dbReference type="EMBL" id="EZG79807.1"/>
    </source>
</evidence>
<dbReference type="VEuPathDB" id="CryptoDB:GNI_024230"/>
<sequence length="129" mass="15014">MGKGSGAKDKPAVVKLRDYRRLLKKQDHFTDEQKADIVAKIQALEAALGMKTKVAGVRGELSTLRKKYLKTRDEELKRTLLAKQGELNKARRLKFQTERERFLKDRQKRRQESRRAYNDENRVDVGADD</sequence>
<dbReference type="Proteomes" id="UP000019763">
    <property type="component" value="Unassembled WGS sequence"/>
</dbReference>
<feature type="region of interest" description="Disordered" evidence="1">
    <location>
        <begin position="104"/>
        <end position="129"/>
    </location>
</feature>
<gene>
    <name evidence="2" type="ORF">GNI_024230</name>
</gene>
<name>A0A023BBR8_GRENI</name>
<dbReference type="RefSeq" id="XP_011134381.1">
    <property type="nucleotide sequence ID" value="XM_011136079.1"/>
</dbReference>
<dbReference type="GeneID" id="22911109"/>
<accession>A0A023BBR8</accession>
<reference evidence="2" key="1">
    <citation type="submission" date="2013-12" db="EMBL/GenBank/DDBJ databases">
        <authorList>
            <person name="Omoto C.K."/>
            <person name="Sibley D."/>
            <person name="Venepally P."/>
            <person name="Hadjithomas M."/>
            <person name="Karamycheva S."/>
            <person name="Brunk B."/>
            <person name="Roos D."/>
            <person name="Caler E."/>
            <person name="Lorenzi H."/>
        </authorList>
    </citation>
    <scope>NUCLEOTIDE SEQUENCE</scope>
</reference>
<dbReference type="EMBL" id="AFNH02000179">
    <property type="protein sequence ID" value="EZG79807.1"/>
    <property type="molecule type" value="Genomic_DNA"/>
</dbReference>
<evidence type="ECO:0000313" key="3">
    <source>
        <dbReference type="Proteomes" id="UP000019763"/>
    </source>
</evidence>
<evidence type="ECO:0000256" key="1">
    <source>
        <dbReference type="SAM" id="MobiDB-lite"/>
    </source>
</evidence>
<proteinExistence type="predicted"/>
<organism evidence="2 3">
    <name type="scientific">Gregarina niphandrodes</name>
    <name type="common">Septate eugregarine</name>
    <dbReference type="NCBI Taxonomy" id="110365"/>
    <lineage>
        <taxon>Eukaryota</taxon>
        <taxon>Sar</taxon>
        <taxon>Alveolata</taxon>
        <taxon>Apicomplexa</taxon>
        <taxon>Conoidasida</taxon>
        <taxon>Gregarinasina</taxon>
        <taxon>Eugregarinorida</taxon>
        <taxon>Gregarinidae</taxon>
        <taxon>Gregarina</taxon>
    </lineage>
</organism>